<dbReference type="GO" id="GO:0006105">
    <property type="term" value="P:succinate metabolic process"/>
    <property type="evidence" value="ECO:0007669"/>
    <property type="project" value="TreeGrafter"/>
</dbReference>
<organism evidence="6">
    <name type="scientific">Candidatus Kentrum sp. MB</name>
    <dbReference type="NCBI Taxonomy" id="2138164"/>
    <lineage>
        <taxon>Bacteria</taxon>
        <taxon>Pseudomonadati</taxon>
        <taxon>Pseudomonadota</taxon>
        <taxon>Gammaproteobacteria</taxon>
        <taxon>Candidatus Kentrum</taxon>
    </lineage>
</organism>
<dbReference type="InterPro" id="IPR050531">
    <property type="entry name" value="SdhE_FAD_assembly_factor"/>
</dbReference>
<dbReference type="PANTHER" id="PTHR39585">
    <property type="entry name" value="FAD ASSEMBLY FACTOR SDHE"/>
    <property type="match status" value="1"/>
</dbReference>
<proteinExistence type="inferred from homology"/>
<gene>
    <name evidence="6" type="ORF">BECKMB1821G_GA0114241_103326</name>
</gene>
<dbReference type="Gene3D" id="1.10.150.250">
    <property type="entry name" value="Flavinator of succinate dehydrogenase"/>
    <property type="match status" value="1"/>
</dbReference>
<sequence length="69" mass="8231">MRELDLLLDRFLESQYDFMTDAERDLFATFLEEPNQKIIDWLLENAEPDSRYIGLIERIQSYGSSVNQK</sequence>
<comment type="similarity">
    <text evidence="2">Belongs to the SdhE FAD assembly factor family.</text>
</comment>
<dbReference type="AlphaFoldDB" id="A0A450XFR1"/>
<evidence type="ECO:0000256" key="2">
    <source>
        <dbReference type="ARBA" id="ARBA00008571"/>
    </source>
</evidence>
<dbReference type="GO" id="GO:0005737">
    <property type="term" value="C:cytoplasm"/>
    <property type="evidence" value="ECO:0007669"/>
    <property type="project" value="UniProtKB-SubCell"/>
</dbReference>
<dbReference type="InterPro" id="IPR005631">
    <property type="entry name" value="SDH"/>
</dbReference>
<dbReference type="SUPFAM" id="SSF109910">
    <property type="entry name" value="YgfY-like"/>
    <property type="match status" value="1"/>
</dbReference>
<comment type="subcellular location">
    <subcellularLocation>
        <location evidence="1">Cytoplasm</location>
    </subcellularLocation>
</comment>
<keyword evidence="4" id="KW-0963">Cytoplasm</keyword>
<evidence type="ECO:0000256" key="1">
    <source>
        <dbReference type="ARBA" id="ARBA00004496"/>
    </source>
</evidence>
<evidence type="ECO:0000256" key="4">
    <source>
        <dbReference type="ARBA" id="ARBA00022490"/>
    </source>
</evidence>
<name>A0A450XFR1_9GAMM</name>
<keyword evidence="5" id="KW-0143">Chaperone</keyword>
<accession>A0A450XFR1</accession>
<dbReference type="InterPro" id="IPR036714">
    <property type="entry name" value="SDH_sf"/>
</dbReference>
<evidence type="ECO:0000313" key="6">
    <source>
        <dbReference type="EMBL" id="VFK28130.1"/>
    </source>
</evidence>
<reference evidence="6" key="1">
    <citation type="submission" date="2019-02" db="EMBL/GenBank/DDBJ databases">
        <authorList>
            <person name="Gruber-Vodicka R. H."/>
            <person name="Seah K. B. B."/>
        </authorList>
    </citation>
    <scope>NUCLEOTIDE SEQUENCE</scope>
    <source>
        <strain evidence="6">BECK_BZ197</strain>
    </source>
</reference>
<dbReference type="EMBL" id="CAADFO010000033">
    <property type="protein sequence ID" value="VFK28130.1"/>
    <property type="molecule type" value="Genomic_DNA"/>
</dbReference>
<evidence type="ECO:0000256" key="3">
    <source>
        <dbReference type="ARBA" id="ARBA00019418"/>
    </source>
</evidence>
<dbReference type="PANTHER" id="PTHR39585:SF1">
    <property type="entry name" value="FAD ASSEMBLY FACTOR SDHE"/>
    <property type="match status" value="1"/>
</dbReference>
<evidence type="ECO:0000256" key="5">
    <source>
        <dbReference type="ARBA" id="ARBA00023186"/>
    </source>
</evidence>
<protein>
    <recommendedName>
        <fullName evidence="3">FAD assembly factor SdhE</fullName>
    </recommendedName>
</protein>
<dbReference type="Pfam" id="PF03937">
    <property type="entry name" value="Sdh5"/>
    <property type="match status" value="1"/>
</dbReference>